<organism evidence="1 2">
    <name type="scientific">Pelomonas candidula</name>
    <dbReference type="NCBI Taxonomy" id="3299025"/>
    <lineage>
        <taxon>Bacteria</taxon>
        <taxon>Pseudomonadati</taxon>
        <taxon>Pseudomonadota</taxon>
        <taxon>Betaproteobacteria</taxon>
        <taxon>Burkholderiales</taxon>
        <taxon>Sphaerotilaceae</taxon>
        <taxon>Roseateles</taxon>
    </lineage>
</organism>
<gene>
    <name evidence="1" type="ORF">ACG04R_16475</name>
</gene>
<keyword evidence="2" id="KW-1185">Reference proteome</keyword>
<evidence type="ECO:0000313" key="1">
    <source>
        <dbReference type="EMBL" id="MFG6488284.1"/>
    </source>
</evidence>
<protein>
    <submittedName>
        <fullName evidence="1">Uncharacterized protein</fullName>
    </submittedName>
</protein>
<name>A0ABW7HEC9_9BURK</name>
<dbReference type="Proteomes" id="UP001606134">
    <property type="component" value="Unassembled WGS sequence"/>
</dbReference>
<accession>A0ABW7HEC9</accession>
<dbReference type="EMBL" id="JBIGIC010000008">
    <property type="protein sequence ID" value="MFG6488284.1"/>
    <property type="molecule type" value="Genomic_DNA"/>
</dbReference>
<evidence type="ECO:0000313" key="2">
    <source>
        <dbReference type="Proteomes" id="UP001606134"/>
    </source>
</evidence>
<proteinExistence type="predicted"/>
<reference evidence="1 2" key="1">
    <citation type="submission" date="2024-08" db="EMBL/GenBank/DDBJ databases">
        <authorList>
            <person name="Lu H."/>
        </authorList>
    </citation>
    <scope>NUCLEOTIDE SEQUENCE [LARGE SCALE GENOMIC DNA]</scope>
    <source>
        <strain evidence="1 2">BYS78W</strain>
    </source>
</reference>
<sequence>MEFDFDVAMDSGGAGARSRAAGAARLLRFSRGSLRSRWMLDWAWTPALSLVAASLVVAVAAPSLAPVPDAPTGAAARVAGLDPLPFFHSFVDALRHSKEGAGKSCSLYALYGYVVQRTGRPFDADEFTRFRRWAIEQRMFFPDSADQVVDFDGLARRLPEFFGPEVQSLRFELRASVSSWAQDAAGALDAGHVVVALTSLHGAAGKANTEADHVVRLVEAVRGPGGQVNSFRVRDPDSYAFWESLRTVSVAELGASLARPKALVDARLAAIGVSTEVAFR</sequence>
<comment type="caution">
    <text evidence="1">The sequence shown here is derived from an EMBL/GenBank/DDBJ whole genome shotgun (WGS) entry which is preliminary data.</text>
</comment>
<dbReference type="RefSeq" id="WP_394412876.1">
    <property type="nucleotide sequence ID" value="NZ_JBIGIC010000008.1"/>
</dbReference>